<feature type="transmembrane region" description="Helical" evidence="5">
    <location>
        <begin position="221"/>
        <end position="241"/>
    </location>
</feature>
<keyword evidence="5" id="KW-0811">Translocation</keyword>
<dbReference type="GO" id="GO:0009977">
    <property type="term" value="F:proton motive force dependent protein transmembrane transporter activity"/>
    <property type="evidence" value="ECO:0007669"/>
    <property type="project" value="TreeGrafter"/>
</dbReference>
<dbReference type="NCBIfam" id="TIGR00945">
    <property type="entry name" value="tatC"/>
    <property type="match status" value="1"/>
</dbReference>
<dbReference type="InterPro" id="IPR002033">
    <property type="entry name" value="TatC"/>
</dbReference>
<proteinExistence type="inferred from homology"/>
<dbReference type="Pfam" id="PF00902">
    <property type="entry name" value="TatC"/>
    <property type="match status" value="1"/>
</dbReference>
<gene>
    <name evidence="5" type="primary">tatC</name>
    <name evidence="6" type="ORF">SAMN02745216_02393</name>
</gene>
<evidence type="ECO:0000256" key="3">
    <source>
        <dbReference type="ARBA" id="ARBA00022989"/>
    </source>
</evidence>
<evidence type="ECO:0000313" key="7">
    <source>
        <dbReference type="Proteomes" id="UP000183994"/>
    </source>
</evidence>
<comment type="subunit">
    <text evidence="5">Forms a complex with TatA.</text>
</comment>
<keyword evidence="5" id="KW-0653">Protein transport</keyword>
<dbReference type="PANTHER" id="PTHR30371:SF0">
    <property type="entry name" value="SEC-INDEPENDENT PROTEIN TRANSLOCASE PROTEIN TATC, CHLOROPLASTIC-RELATED"/>
    <property type="match status" value="1"/>
</dbReference>
<keyword evidence="5" id="KW-0813">Transport</keyword>
<reference evidence="7" key="1">
    <citation type="submission" date="2016-11" db="EMBL/GenBank/DDBJ databases">
        <authorList>
            <person name="Varghese N."/>
            <person name="Submissions S."/>
        </authorList>
    </citation>
    <scope>NUCLEOTIDE SEQUENCE [LARGE SCALE GENOMIC DNA]</scope>
    <source>
        <strain evidence="7">DSM 16219</strain>
    </source>
</reference>
<feature type="transmembrane region" description="Helical" evidence="5">
    <location>
        <begin position="21"/>
        <end position="42"/>
    </location>
</feature>
<evidence type="ECO:0000256" key="5">
    <source>
        <dbReference type="HAMAP-Rule" id="MF_00902"/>
    </source>
</evidence>
<evidence type="ECO:0000256" key="1">
    <source>
        <dbReference type="ARBA" id="ARBA00004141"/>
    </source>
</evidence>
<dbReference type="AlphaFoldDB" id="A0A1M6MPL0"/>
<feature type="transmembrane region" description="Helical" evidence="5">
    <location>
        <begin position="200"/>
        <end position="215"/>
    </location>
</feature>
<keyword evidence="4 5" id="KW-0472">Membrane</keyword>
<evidence type="ECO:0000313" key="6">
    <source>
        <dbReference type="EMBL" id="SHJ85418.1"/>
    </source>
</evidence>
<keyword evidence="7" id="KW-1185">Reference proteome</keyword>
<comment type="similarity">
    <text evidence="5">Belongs to the TatC family.</text>
</comment>
<dbReference type="RefSeq" id="WP_073476038.1">
    <property type="nucleotide sequence ID" value="NZ_FQZU01000013.1"/>
</dbReference>
<feature type="transmembrane region" description="Helical" evidence="5">
    <location>
        <begin position="112"/>
        <end position="139"/>
    </location>
</feature>
<dbReference type="GO" id="GO:0065002">
    <property type="term" value="P:intracellular protein transmembrane transport"/>
    <property type="evidence" value="ECO:0007669"/>
    <property type="project" value="TreeGrafter"/>
</dbReference>
<dbReference type="EMBL" id="FQZU01000013">
    <property type="protein sequence ID" value="SHJ85418.1"/>
    <property type="molecule type" value="Genomic_DNA"/>
</dbReference>
<comment type="function">
    <text evidence="5">Part of the twin-arginine translocation (Tat) system that transports large folded proteins containing a characteristic twin-arginine motif in their signal peptide across membranes.</text>
</comment>
<dbReference type="STRING" id="1121393.SAMN02745216_02393"/>
<dbReference type="PANTHER" id="PTHR30371">
    <property type="entry name" value="SEC-INDEPENDENT PROTEIN TRANSLOCASE PROTEIN TATC"/>
    <property type="match status" value="1"/>
</dbReference>
<dbReference type="HAMAP" id="MF_00902">
    <property type="entry name" value="TatC"/>
    <property type="match status" value="1"/>
</dbReference>
<dbReference type="InterPro" id="IPR019820">
    <property type="entry name" value="Sec-indep_translocase_CS"/>
</dbReference>
<comment type="subcellular location">
    <subcellularLocation>
        <location evidence="5">Cell membrane</location>
        <topology evidence="5">Multi-pass membrane protein</topology>
    </subcellularLocation>
    <subcellularLocation>
        <location evidence="1">Membrane</location>
        <topology evidence="1">Multi-pass membrane protein</topology>
    </subcellularLocation>
</comment>
<name>A0A1M6MPL0_9BACT</name>
<dbReference type="GO" id="GO:0033281">
    <property type="term" value="C:TAT protein transport complex"/>
    <property type="evidence" value="ECO:0007669"/>
    <property type="project" value="UniProtKB-UniRule"/>
</dbReference>
<sequence>MTEENMTEEKQMPLTEHLEELRTRLIICVVAVLVGFFASYGFKEELFALVARPLNIAMGEGGKLIFTSLTEPFIAYLKISFFGGIILALPVILYEIWAFVAPGLYSKEKKVLFPLVFLGCLFFAGGASFGYFIVFPMGFKVLLAFGGDVADALPSMKEYLGLATKLLIAFGVVFELPLFIVTFSRMGMVTPQMLRKGRKYALVIFVICGALLTPPDPFSQLMMATPLVVLYEISIIGAVIFGKKPEPETDADDID</sequence>
<dbReference type="GO" id="GO:0043953">
    <property type="term" value="P:protein transport by the Tat complex"/>
    <property type="evidence" value="ECO:0007669"/>
    <property type="project" value="UniProtKB-UniRule"/>
</dbReference>
<feature type="transmembrane region" description="Helical" evidence="5">
    <location>
        <begin position="73"/>
        <end position="100"/>
    </location>
</feature>
<dbReference type="OrthoDB" id="9777044at2"/>
<dbReference type="Proteomes" id="UP000183994">
    <property type="component" value="Unassembled WGS sequence"/>
</dbReference>
<keyword evidence="5" id="KW-1003">Cell membrane</keyword>
<keyword evidence="3 5" id="KW-1133">Transmembrane helix</keyword>
<feature type="transmembrane region" description="Helical" evidence="5">
    <location>
        <begin position="159"/>
        <end position="180"/>
    </location>
</feature>
<dbReference type="PRINTS" id="PR01840">
    <property type="entry name" value="TATCFAMILY"/>
</dbReference>
<evidence type="ECO:0000256" key="4">
    <source>
        <dbReference type="ARBA" id="ARBA00023136"/>
    </source>
</evidence>
<accession>A0A1M6MPL0</accession>
<organism evidence="6 7">
    <name type="scientific">Desulfatibacillum alkenivorans DSM 16219</name>
    <dbReference type="NCBI Taxonomy" id="1121393"/>
    <lineage>
        <taxon>Bacteria</taxon>
        <taxon>Pseudomonadati</taxon>
        <taxon>Thermodesulfobacteriota</taxon>
        <taxon>Desulfobacteria</taxon>
        <taxon>Desulfobacterales</taxon>
        <taxon>Desulfatibacillaceae</taxon>
        <taxon>Desulfatibacillum</taxon>
    </lineage>
</organism>
<protein>
    <recommendedName>
        <fullName evidence="5">Sec-independent protein translocase protein TatC</fullName>
    </recommendedName>
</protein>
<keyword evidence="2 5" id="KW-0812">Transmembrane</keyword>
<dbReference type="PROSITE" id="PS01218">
    <property type="entry name" value="TATC"/>
    <property type="match status" value="1"/>
</dbReference>
<evidence type="ECO:0000256" key="2">
    <source>
        <dbReference type="ARBA" id="ARBA00022692"/>
    </source>
</evidence>